<sequence length="102" mass="10378">MRKGSAGKVIGIVAAVAGALVVAFFAYVIVFGNPVVSADEVEYQIAQQYGVTPSQISCPSSLEGEVGAQITCTGTDAGQSTPLLVQVTGVDGDNVNFSITPQ</sequence>
<dbReference type="Proteomes" id="UP001370100">
    <property type="component" value="Unassembled WGS sequence"/>
</dbReference>
<keyword evidence="1" id="KW-1133">Transmembrane helix</keyword>
<dbReference type="RefSeq" id="WP_337712832.1">
    <property type="nucleotide sequence ID" value="NZ_JBBEGL010000002.1"/>
</dbReference>
<reference evidence="3 4" key="1">
    <citation type="submission" date="2024-03" db="EMBL/GenBank/DDBJ databases">
        <title>Actinomycetospora sp. OC33-EN06, a novel actinomycete isolated from wild orchid (Aerides multiflora).</title>
        <authorList>
            <person name="Suriyachadkun C."/>
        </authorList>
    </citation>
    <scope>NUCLEOTIDE SEQUENCE [LARGE SCALE GENOMIC DNA]</scope>
    <source>
        <strain evidence="3 4">OC33-EN06</strain>
    </source>
</reference>
<accession>A0ABU8N1T5</accession>
<evidence type="ECO:0000313" key="4">
    <source>
        <dbReference type="Proteomes" id="UP001370100"/>
    </source>
</evidence>
<dbReference type="EMBL" id="JBBEGL010000002">
    <property type="protein sequence ID" value="MEJ2886346.1"/>
    <property type="molecule type" value="Genomic_DNA"/>
</dbReference>
<keyword evidence="4" id="KW-1185">Reference proteome</keyword>
<evidence type="ECO:0000313" key="3">
    <source>
        <dbReference type="EMBL" id="MEJ2886346.1"/>
    </source>
</evidence>
<keyword evidence="1" id="KW-0812">Transmembrane</keyword>
<feature type="transmembrane region" description="Helical" evidence="1">
    <location>
        <begin position="9"/>
        <end position="30"/>
    </location>
</feature>
<dbReference type="Pfam" id="PF14230">
    <property type="entry name" value="DUF4333"/>
    <property type="match status" value="1"/>
</dbReference>
<comment type="caution">
    <text evidence="3">The sequence shown here is derived from an EMBL/GenBank/DDBJ whole genome shotgun (WGS) entry which is preliminary data.</text>
</comment>
<evidence type="ECO:0000256" key="1">
    <source>
        <dbReference type="SAM" id="Phobius"/>
    </source>
</evidence>
<proteinExistence type="predicted"/>
<evidence type="ECO:0000259" key="2">
    <source>
        <dbReference type="Pfam" id="PF14230"/>
    </source>
</evidence>
<organism evidence="3 4">
    <name type="scientific">Actinomycetospora aeridis</name>
    <dbReference type="NCBI Taxonomy" id="3129231"/>
    <lineage>
        <taxon>Bacteria</taxon>
        <taxon>Bacillati</taxon>
        <taxon>Actinomycetota</taxon>
        <taxon>Actinomycetes</taxon>
        <taxon>Pseudonocardiales</taxon>
        <taxon>Pseudonocardiaceae</taxon>
        <taxon>Actinomycetospora</taxon>
    </lineage>
</organism>
<protein>
    <submittedName>
        <fullName evidence="3">DUF4333 domain-containing protein</fullName>
    </submittedName>
</protein>
<gene>
    <name evidence="3" type="ORF">WCD41_07760</name>
</gene>
<feature type="domain" description="DUF4333" evidence="2">
    <location>
        <begin position="20"/>
        <end position="92"/>
    </location>
</feature>
<dbReference type="InterPro" id="IPR025637">
    <property type="entry name" value="DUF4333"/>
</dbReference>
<keyword evidence="1" id="KW-0472">Membrane</keyword>
<name>A0ABU8N1T5_9PSEU</name>